<evidence type="ECO:0000313" key="1">
    <source>
        <dbReference type="EMBL" id="MDR6583795.1"/>
    </source>
</evidence>
<reference evidence="1 2" key="1">
    <citation type="submission" date="2023-07" db="EMBL/GenBank/DDBJ databases">
        <title>Sorghum-associated microbial communities from plants grown in Nebraska, USA.</title>
        <authorList>
            <person name="Schachtman D."/>
        </authorList>
    </citation>
    <scope>NUCLEOTIDE SEQUENCE [LARGE SCALE GENOMIC DNA]</scope>
    <source>
        <strain evidence="1 2">596</strain>
    </source>
</reference>
<evidence type="ECO:0000313" key="2">
    <source>
        <dbReference type="Proteomes" id="UP001260715"/>
    </source>
</evidence>
<protein>
    <recommendedName>
        <fullName evidence="3">HK97 gp10 family phage protein</fullName>
    </recommendedName>
</protein>
<comment type="caution">
    <text evidence="1">The sequence shown here is derived from an EMBL/GenBank/DDBJ whole genome shotgun (WGS) entry which is preliminary data.</text>
</comment>
<dbReference type="EMBL" id="JAVDSJ010000002">
    <property type="protein sequence ID" value="MDR6583795.1"/>
    <property type="molecule type" value="Genomic_DNA"/>
</dbReference>
<name>A0ABU1PDI9_9BURK</name>
<proteinExistence type="predicted"/>
<accession>A0ABU1PDI9</accession>
<sequence length="89" mass="9814">MNSKGGEMKSRDAMPKVAEFIDMLREALGADYINDILRRGVRGEPVFHATENGHEIGTPLVRGNTEVKFDQYGRSYAVQQDGVKDAGSN</sequence>
<gene>
    <name evidence="1" type="ORF">J2W50_001993</name>
</gene>
<keyword evidence="2" id="KW-1185">Reference proteome</keyword>
<dbReference type="RefSeq" id="WP_310010352.1">
    <property type="nucleotide sequence ID" value="NZ_JAVDSJ010000002.1"/>
</dbReference>
<organism evidence="1 2">
    <name type="scientific">Herbaspirillum frisingense</name>
    <dbReference type="NCBI Taxonomy" id="92645"/>
    <lineage>
        <taxon>Bacteria</taxon>
        <taxon>Pseudomonadati</taxon>
        <taxon>Pseudomonadota</taxon>
        <taxon>Betaproteobacteria</taxon>
        <taxon>Burkholderiales</taxon>
        <taxon>Oxalobacteraceae</taxon>
        <taxon>Herbaspirillum</taxon>
    </lineage>
</organism>
<dbReference type="Proteomes" id="UP001260715">
    <property type="component" value="Unassembled WGS sequence"/>
</dbReference>
<evidence type="ECO:0008006" key="3">
    <source>
        <dbReference type="Google" id="ProtNLM"/>
    </source>
</evidence>